<dbReference type="InterPro" id="IPR044289">
    <property type="entry name" value="ATL67-70"/>
</dbReference>
<sequence>MNTSNVHESMLQYHENIHEYNENMRRYLQFMYEERSNVITPNRPTATNGRNILTRLIQNILRNRNTRESFEDVVVRPTNQQIQTATETLLFNDRETHNNTSCPISLDVFRHGEEVCRIKPCSHLFKKTALMTWFRMNVVCPVCRYDIRNYVEYLSPPPQSSVGERASFIEPTDDDLYENESATPLIRNRLTDAIRSLIRNDMYNDYEYFSIDLPIYVDPSGN</sequence>
<protein>
    <recommendedName>
        <fullName evidence="1">RING-type domain-containing protein</fullName>
    </recommendedName>
</protein>
<dbReference type="GO" id="GO:0016567">
    <property type="term" value="P:protein ubiquitination"/>
    <property type="evidence" value="ECO:0007669"/>
    <property type="project" value="InterPro"/>
</dbReference>
<proteinExistence type="predicted"/>
<dbReference type="AlphaFoldDB" id="A0A6C0DXP7"/>
<dbReference type="InterPro" id="IPR013083">
    <property type="entry name" value="Znf_RING/FYVE/PHD"/>
</dbReference>
<dbReference type="InterPro" id="IPR001841">
    <property type="entry name" value="Znf_RING"/>
</dbReference>
<dbReference type="Gene3D" id="3.30.40.10">
    <property type="entry name" value="Zinc/RING finger domain, C3HC4 (zinc finger)"/>
    <property type="match status" value="1"/>
</dbReference>
<dbReference type="PANTHER" id="PTHR46592:SF14">
    <property type="entry name" value="RING-TYPE DOMAIN-CONTAINING PROTEIN"/>
    <property type="match status" value="1"/>
</dbReference>
<dbReference type="PANTHER" id="PTHR46592">
    <property type="entry name" value="RING-H2 FINGER PROTEIN ATL67"/>
    <property type="match status" value="1"/>
</dbReference>
<dbReference type="Pfam" id="PF13639">
    <property type="entry name" value="zf-RING_2"/>
    <property type="match status" value="1"/>
</dbReference>
<dbReference type="SUPFAM" id="SSF57850">
    <property type="entry name" value="RING/U-box"/>
    <property type="match status" value="1"/>
</dbReference>
<name>A0A6C0DXP7_9ZZZZ</name>
<organism evidence="2">
    <name type="scientific">viral metagenome</name>
    <dbReference type="NCBI Taxonomy" id="1070528"/>
    <lineage>
        <taxon>unclassified sequences</taxon>
        <taxon>metagenomes</taxon>
        <taxon>organismal metagenomes</taxon>
    </lineage>
</organism>
<reference evidence="2" key="1">
    <citation type="journal article" date="2020" name="Nature">
        <title>Giant virus diversity and host interactions through global metagenomics.</title>
        <authorList>
            <person name="Schulz F."/>
            <person name="Roux S."/>
            <person name="Paez-Espino D."/>
            <person name="Jungbluth S."/>
            <person name="Walsh D.A."/>
            <person name="Denef V.J."/>
            <person name="McMahon K.D."/>
            <person name="Konstantinidis K.T."/>
            <person name="Eloe-Fadrosh E.A."/>
            <person name="Kyrpides N.C."/>
            <person name="Woyke T."/>
        </authorList>
    </citation>
    <scope>NUCLEOTIDE SEQUENCE</scope>
    <source>
        <strain evidence="2">GVMAG-M-3300023174-92</strain>
    </source>
</reference>
<dbReference type="EMBL" id="MN739688">
    <property type="protein sequence ID" value="QHT21232.1"/>
    <property type="molecule type" value="Genomic_DNA"/>
</dbReference>
<accession>A0A6C0DXP7</accession>
<feature type="domain" description="RING-type" evidence="1">
    <location>
        <begin position="101"/>
        <end position="144"/>
    </location>
</feature>
<dbReference type="GO" id="GO:0016740">
    <property type="term" value="F:transferase activity"/>
    <property type="evidence" value="ECO:0007669"/>
    <property type="project" value="InterPro"/>
</dbReference>
<evidence type="ECO:0000259" key="1">
    <source>
        <dbReference type="Pfam" id="PF13639"/>
    </source>
</evidence>
<evidence type="ECO:0000313" key="2">
    <source>
        <dbReference type="EMBL" id="QHT21232.1"/>
    </source>
</evidence>